<dbReference type="Gene3D" id="1.10.510.10">
    <property type="entry name" value="Transferase(Phosphotransferase) domain 1"/>
    <property type="match status" value="1"/>
</dbReference>
<evidence type="ECO:0000259" key="13">
    <source>
        <dbReference type="PROSITE" id="PS50109"/>
    </source>
</evidence>
<dbReference type="InterPro" id="IPR053159">
    <property type="entry name" value="Hybrid_Histidine_Kinase"/>
</dbReference>
<dbReference type="InterPro" id="IPR036097">
    <property type="entry name" value="HisK_dim/P_sf"/>
</dbReference>
<dbReference type="OrthoDB" id="41005at2157"/>
<dbReference type="SMART" id="SM00448">
    <property type="entry name" value="REC"/>
    <property type="match status" value="1"/>
</dbReference>
<dbReference type="SMART" id="SM00065">
    <property type="entry name" value="GAF"/>
    <property type="match status" value="1"/>
</dbReference>
<evidence type="ECO:0000256" key="11">
    <source>
        <dbReference type="SAM" id="Coils"/>
    </source>
</evidence>
<evidence type="ECO:0000256" key="4">
    <source>
        <dbReference type="ARBA" id="ARBA00022692"/>
    </source>
</evidence>
<dbReference type="InterPro" id="IPR027417">
    <property type="entry name" value="P-loop_NTPase"/>
</dbReference>
<dbReference type="GeneID" id="97609578"/>
<evidence type="ECO:0000256" key="7">
    <source>
        <dbReference type="ARBA" id="ARBA00022840"/>
    </source>
</evidence>
<keyword evidence="3" id="KW-0808">Transferase</keyword>
<dbReference type="InterPro" id="IPR011006">
    <property type="entry name" value="CheY-like_superfamily"/>
</dbReference>
<dbReference type="InterPro" id="IPR000719">
    <property type="entry name" value="Prot_kinase_dom"/>
</dbReference>
<dbReference type="InterPro" id="IPR003594">
    <property type="entry name" value="HATPase_dom"/>
</dbReference>
<sequence length="1926" mass="216999">MKKEGFIRIYQGDETSIYQYKDPRSGEKQVYKILNRSHDSEGENALLHEYEICKNLPSPPVRKVFFKDVTEGRSELALEYIEGETLLSLAKSGRLSTKEFLSLAIKTATMVAILHDNHTVHGNLTGDNLIVEKKTGNVWIIDFGSAVISHEEIEADHSHPKGSFTHMAPEQTGRMDRGYDARADLYALGVTFYEILTGRYPFTGSSPLELIHCHLAKTSVSPSEIDSAIPDQISAIIMHLLEKDPDSRYQSASGLLLDLQKCLSELNQTGKISSFLPGERDSAGILSFPKKLYGREREIDQLKDITGQISEIKQELVLVAGYPGIGKTALVQEIRPLIRKAGGFYVKGKYDQFEENRPYVAWIQALTDLANQFLILGDEELQEISSRIMNAIGNNGRVITDFVPDLEKVIGKQPKIPDAGGIEARNRFNYVLQRFIGAVATEQHPLVIFLDDLQWADDASLDLLETLYANPGIPFFLVIGAYRDNEVDDYHPLRKKISVLFKSGIKITNITLKKLERSSLDRMLADIFHTTREDIIPLSSLILSKTDGNVLFVRQVLSSLISQEAITFSTVTQRWNWQIRAIEQAEISDNVVEVITSKMKSLPSEINRLLPYAACIGNRFDRIILRKITGESEETVSHFIRESVQKGFIVPVGSSYLFSHDRVYQASYSLLPHTKRQKIHKVISDYYLQNSSEPEIRENIFEIIRHISLSEKTVTAEKEKRERVNLYVTAGKKARLETAYQSALEYFRRGILLLNERSFKSDYHQTLELYSSATNVSYLTGQYDEMTRYASVVHQNAVNILDKVPVILTEIDALVAQGKILEAIDYGFGFLAGFGIIIPQDPSDKEIEEQVQKTLTLLYTIGLENITSLPEMKREDILAALQIMTPLGFLLYSTAPRRCLIQSSRSCELTLLWGNSVMAPQDYLGFCCALMMIQQEMRTAYDLAKVALHLASKTPVHITNSLIKDIFGCIIQPWYEPLKNTVQTLKEGMANGIESGNFTYASLNAVHSCPAAIYSGERLSLVHERIRKNLETINRLEQPHFTGWLMNYLFAIRYLTTFDCLDLFDDFDEESWLESAIETEDYHGLSIYYLTRLMCCYVMDDEMAGKYAVEIIPYNSAIQGSFALPVSLFYSSLALLKYGSGDNTEISDMALIHENQEQLQKMAELAPMNYQHKYSLIQAELCRNSGDTWNAAMLYESAITGAGKNGFIQEEALACELAALFYLSSGMANIAGTYMTQAYDRYIQWEAFSKAKLLEEKYSALITIRTLPSSSLSLDSVSVMKAAQTISREVDLHSLLTTMIQVLIETAGAERGLLILEKDGKWFIEAYADLNSEPQVLQGLSLESYPVPSSIISYVIRTKTRLILSDAFQEGQFVSDPEIVKNHVRSLICMPLESRGVIRAILYLENNKLGGAFTPEITEVLEILSAQAAISLENSWYYDELIRYRDHLEDLIQERTNELKLAKEEAEGANLAKSAFISRMSHELRTPLNAILGYSDLLVHQGKITKNQAEQIGIIRKSGEHLLTLINDLLDLGKIEAGKMELLTAPVNLNQVITTVINITRIRAMEKNLHILIESHTPLPDFVLADERKITQIFINLLNNAVRYTEEGGIIVRTSYDSSGIFHFEVEDTGIGIPPEMQGKIFEPFVQASSKEQRNGGVGLGLSITKKLTDLMGGRIWFRTKERKGTIFYVELSLPETEGRDRVSDIHSAISGYTWDTIRVMVVDDNYDNAKLLASLLEPLGFTVSIANDGSDALRLSKDIRPGLILLDLVMEGCDGLMVIEELRKDSSFDRTKIIGLSATVSDDSRKDLFKSVSDAFVEKPVNIPLLMETIGDLLNLTWIYKQPEKEGVGTTPESYLVPSNDILESLYQASLKGDYRRIEKTLDDIEQKDSGYTPFCLNIRKFVSGYEEEKMQTFLLEMKKISEKT</sequence>
<gene>
    <name evidence="15" type="ORF">DLD82_05015</name>
</gene>
<keyword evidence="8" id="KW-1133">Transmembrane helix</keyword>
<feature type="modified residue" description="4-aspartylphosphate" evidence="10">
    <location>
        <position position="1768"/>
    </location>
</feature>
<dbReference type="Pfam" id="PF01590">
    <property type="entry name" value="GAF"/>
    <property type="match status" value="1"/>
</dbReference>
<dbReference type="RefSeq" id="WP_109940009.1">
    <property type="nucleotide sequence ID" value="NZ_CP176366.1"/>
</dbReference>
<reference evidence="15 16" key="1">
    <citation type="submission" date="2018-05" db="EMBL/GenBank/DDBJ databases">
        <title>Draft genome of Methanospirillum stamsii Pt1.</title>
        <authorList>
            <person name="Dueholm M.S."/>
            <person name="Nielsen P.H."/>
            <person name="Bakmann L.F."/>
            <person name="Otzen D.E."/>
        </authorList>
    </citation>
    <scope>NUCLEOTIDE SEQUENCE [LARGE SCALE GENOMIC DNA]</scope>
    <source>
        <strain evidence="15 16">Pt1</strain>
    </source>
</reference>
<dbReference type="Gene3D" id="3.40.50.2300">
    <property type="match status" value="1"/>
</dbReference>
<evidence type="ECO:0000256" key="3">
    <source>
        <dbReference type="ARBA" id="ARBA00022679"/>
    </source>
</evidence>
<comment type="caution">
    <text evidence="15">The sequence shown here is derived from an EMBL/GenBank/DDBJ whole genome shotgun (WGS) entry which is preliminary data.</text>
</comment>
<dbReference type="InterPro" id="IPR004358">
    <property type="entry name" value="Sig_transdc_His_kin-like_C"/>
</dbReference>
<protein>
    <recommendedName>
        <fullName evidence="17">Serine/threonine protein kinase</fullName>
    </recommendedName>
</protein>
<dbReference type="SMART" id="SM00220">
    <property type="entry name" value="S_TKc"/>
    <property type="match status" value="1"/>
</dbReference>
<dbReference type="PANTHER" id="PTHR43642:SF1">
    <property type="entry name" value="HYBRID SIGNAL TRANSDUCTION HISTIDINE KINASE G"/>
    <property type="match status" value="1"/>
</dbReference>
<evidence type="ECO:0000256" key="6">
    <source>
        <dbReference type="ARBA" id="ARBA00022777"/>
    </source>
</evidence>
<dbReference type="InterPro" id="IPR041664">
    <property type="entry name" value="AAA_16"/>
</dbReference>
<keyword evidence="5" id="KW-0547">Nucleotide-binding</keyword>
<dbReference type="Pfam" id="PF13191">
    <property type="entry name" value="AAA_16"/>
    <property type="match status" value="1"/>
</dbReference>
<dbReference type="InterPro" id="IPR003018">
    <property type="entry name" value="GAF"/>
</dbReference>
<name>A0A2V2N9S6_9EURY</name>
<feature type="coiled-coil region" evidence="11">
    <location>
        <begin position="1445"/>
        <end position="1472"/>
    </location>
</feature>
<dbReference type="Pfam" id="PF02518">
    <property type="entry name" value="HATPase_c"/>
    <property type="match status" value="1"/>
</dbReference>
<keyword evidence="11" id="KW-0175">Coiled coil</keyword>
<evidence type="ECO:0000256" key="2">
    <source>
        <dbReference type="ARBA" id="ARBA00022553"/>
    </source>
</evidence>
<keyword evidence="16" id="KW-1185">Reference proteome</keyword>
<keyword evidence="2 10" id="KW-0597">Phosphoprotein</keyword>
<keyword evidence="4" id="KW-0812">Transmembrane</keyword>
<dbReference type="SMART" id="SM00388">
    <property type="entry name" value="HisKA"/>
    <property type="match status" value="1"/>
</dbReference>
<dbReference type="InterPro" id="IPR029016">
    <property type="entry name" value="GAF-like_dom_sf"/>
</dbReference>
<keyword evidence="7" id="KW-0067">ATP-binding</keyword>
<dbReference type="PROSITE" id="PS50110">
    <property type="entry name" value="RESPONSE_REGULATORY"/>
    <property type="match status" value="1"/>
</dbReference>
<dbReference type="GO" id="GO:0000155">
    <property type="term" value="F:phosphorelay sensor kinase activity"/>
    <property type="evidence" value="ECO:0007669"/>
    <property type="project" value="InterPro"/>
</dbReference>
<dbReference type="PRINTS" id="PR00344">
    <property type="entry name" value="BCTRLSENSOR"/>
</dbReference>
<evidence type="ECO:0000259" key="14">
    <source>
        <dbReference type="PROSITE" id="PS50110"/>
    </source>
</evidence>
<evidence type="ECO:0000313" key="15">
    <source>
        <dbReference type="EMBL" id="PWR75490.1"/>
    </source>
</evidence>
<dbReference type="PROSITE" id="PS50109">
    <property type="entry name" value="HIS_KIN"/>
    <property type="match status" value="1"/>
</dbReference>
<dbReference type="SUPFAM" id="SSF55874">
    <property type="entry name" value="ATPase domain of HSP90 chaperone/DNA topoisomerase II/histidine kinase"/>
    <property type="match status" value="1"/>
</dbReference>
<dbReference type="FunFam" id="3.30.565.10:FF:000010">
    <property type="entry name" value="Sensor histidine kinase RcsC"/>
    <property type="match status" value="1"/>
</dbReference>
<dbReference type="Gene3D" id="3.30.565.10">
    <property type="entry name" value="Histidine kinase-like ATPase, C-terminal domain"/>
    <property type="match status" value="1"/>
</dbReference>
<dbReference type="InterPro" id="IPR011009">
    <property type="entry name" value="Kinase-like_dom_sf"/>
</dbReference>
<dbReference type="InterPro" id="IPR036890">
    <property type="entry name" value="HATPase_C_sf"/>
</dbReference>
<evidence type="ECO:0000256" key="10">
    <source>
        <dbReference type="PROSITE-ProRule" id="PRU00169"/>
    </source>
</evidence>
<comment type="subcellular location">
    <subcellularLocation>
        <location evidence="1">Membrane</location>
    </subcellularLocation>
</comment>
<keyword evidence="6" id="KW-0418">Kinase</keyword>
<dbReference type="SUPFAM" id="SSF52172">
    <property type="entry name" value="CheY-like"/>
    <property type="match status" value="1"/>
</dbReference>
<dbReference type="CDD" id="cd16922">
    <property type="entry name" value="HATPase_EvgS-ArcB-TorS-like"/>
    <property type="match status" value="1"/>
</dbReference>
<dbReference type="Pfam" id="PF00512">
    <property type="entry name" value="HisKA"/>
    <property type="match status" value="1"/>
</dbReference>
<feature type="domain" description="Protein kinase" evidence="12">
    <location>
        <begin position="1"/>
        <end position="263"/>
    </location>
</feature>
<dbReference type="EMBL" id="QGMZ01000010">
    <property type="protein sequence ID" value="PWR75490.1"/>
    <property type="molecule type" value="Genomic_DNA"/>
</dbReference>
<feature type="domain" description="Histidine kinase" evidence="13">
    <location>
        <begin position="1479"/>
        <end position="1696"/>
    </location>
</feature>
<dbReference type="SUPFAM" id="SSF47384">
    <property type="entry name" value="Homodimeric domain of signal transducing histidine kinase"/>
    <property type="match status" value="1"/>
</dbReference>
<dbReference type="InterPro" id="IPR005467">
    <property type="entry name" value="His_kinase_dom"/>
</dbReference>
<feature type="domain" description="Response regulatory" evidence="14">
    <location>
        <begin position="1719"/>
        <end position="1835"/>
    </location>
</feature>
<dbReference type="GO" id="GO:0016020">
    <property type="term" value="C:membrane"/>
    <property type="evidence" value="ECO:0007669"/>
    <property type="project" value="UniProtKB-SubCell"/>
</dbReference>
<keyword evidence="9" id="KW-0472">Membrane</keyword>
<dbReference type="FunFam" id="1.10.287.130:FF:000004">
    <property type="entry name" value="Ethylene receptor 1"/>
    <property type="match status" value="1"/>
</dbReference>
<dbReference type="InterPro" id="IPR001789">
    <property type="entry name" value="Sig_transdc_resp-reg_receiver"/>
</dbReference>
<evidence type="ECO:0000256" key="5">
    <source>
        <dbReference type="ARBA" id="ARBA00022741"/>
    </source>
</evidence>
<dbReference type="Pfam" id="PF00069">
    <property type="entry name" value="Pkinase"/>
    <property type="match status" value="1"/>
</dbReference>
<evidence type="ECO:0000313" key="16">
    <source>
        <dbReference type="Proteomes" id="UP000245934"/>
    </source>
</evidence>
<dbReference type="PROSITE" id="PS50011">
    <property type="entry name" value="PROTEIN_KINASE_DOM"/>
    <property type="match status" value="1"/>
</dbReference>
<dbReference type="SUPFAM" id="SSF55781">
    <property type="entry name" value="GAF domain-like"/>
    <property type="match status" value="1"/>
</dbReference>
<evidence type="ECO:0000256" key="1">
    <source>
        <dbReference type="ARBA" id="ARBA00004370"/>
    </source>
</evidence>
<dbReference type="Pfam" id="PF00072">
    <property type="entry name" value="Response_reg"/>
    <property type="match status" value="1"/>
</dbReference>
<dbReference type="PANTHER" id="PTHR43642">
    <property type="entry name" value="HYBRID SIGNAL TRANSDUCTION HISTIDINE KINASE G"/>
    <property type="match status" value="1"/>
</dbReference>
<dbReference type="CDD" id="cd14014">
    <property type="entry name" value="STKc_PknB_like"/>
    <property type="match status" value="1"/>
</dbReference>
<evidence type="ECO:0008006" key="17">
    <source>
        <dbReference type="Google" id="ProtNLM"/>
    </source>
</evidence>
<dbReference type="GO" id="GO:0005524">
    <property type="term" value="F:ATP binding"/>
    <property type="evidence" value="ECO:0007669"/>
    <property type="project" value="UniProtKB-KW"/>
</dbReference>
<dbReference type="Gene3D" id="3.30.450.40">
    <property type="match status" value="1"/>
</dbReference>
<dbReference type="InterPro" id="IPR003661">
    <property type="entry name" value="HisK_dim/P_dom"/>
</dbReference>
<accession>A0A2V2N9S6</accession>
<proteinExistence type="predicted"/>
<dbReference type="Proteomes" id="UP000245934">
    <property type="component" value="Unassembled WGS sequence"/>
</dbReference>
<dbReference type="SUPFAM" id="SSF56112">
    <property type="entry name" value="Protein kinase-like (PK-like)"/>
    <property type="match status" value="1"/>
</dbReference>
<evidence type="ECO:0000256" key="9">
    <source>
        <dbReference type="ARBA" id="ARBA00023136"/>
    </source>
</evidence>
<dbReference type="Gene3D" id="1.10.287.130">
    <property type="match status" value="1"/>
</dbReference>
<dbReference type="Gene3D" id="3.40.50.300">
    <property type="entry name" value="P-loop containing nucleotide triphosphate hydrolases"/>
    <property type="match status" value="1"/>
</dbReference>
<dbReference type="CDD" id="cd00082">
    <property type="entry name" value="HisKA"/>
    <property type="match status" value="1"/>
</dbReference>
<evidence type="ECO:0000256" key="8">
    <source>
        <dbReference type="ARBA" id="ARBA00022989"/>
    </source>
</evidence>
<organism evidence="15 16">
    <name type="scientific">Methanospirillum stamsii</name>
    <dbReference type="NCBI Taxonomy" id="1277351"/>
    <lineage>
        <taxon>Archaea</taxon>
        <taxon>Methanobacteriati</taxon>
        <taxon>Methanobacteriota</taxon>
        <taxon>Stenosarchaea group</taxon>
        <taxon>Methanomicrobia</taxon>
        <taxon>Methanomicrobiales</taxon>
        <taxon>Methanospirillaceae</taxon>
        <taxon>Methanospirillum</taxon>
    </lineage>
</organism>
<dbReference type="CDD" id="cd17546">
    <property type="entry name" value="REC_hyHK_CKI1_RcsC-like"/>
    <property type="match status" value="1"/>
</dbReference>
<evidence type="ECO:0000259" key="12">
    <source>
        <dbReference type="PROSITE" id="PS50011"/>
    </source>
</evidence>
<dbReference type="SMART" id="SM00387">
    <property type="entry name" value="HATPase_c"/>
    <property type="match status" value="1"/>
</dbReference>
<dbReference type="SUPFAM" id="SSF52540">
    <property type="entry name" value="P-loop containing nucleoside triphosphate hydrolases"/>
    <property type="match status" value="1"/>
</dbReference>